<dbReference type="InterPro" id="IPR059019">
    <property type="entry name" value="WHD_CapW"/>
</dbReference>
<feature type="domain" description="WYL" evidence="1">
    <location>
        <begin position="115"/>
        <end position="178"/>
    </location>
</feature>
<dbReference type="AlphaFoldDB" id="Q1MYU1"/>
<dbReference type="STRING" id="207949.RED65_04954"/>
<evidence type="ECO:0000259" key="3">
    <source>
        <dbReference type="Pfam" id="PF26109"/>
    </source>
</evidence>
<keyword evidence="5" id="KW-1185">Reference proteome</keyword>
<dbReference type="Pfam" id="PF13280">
    <property type="entry name" value="WYL"/>
    <property type="match status" value="1"/>
</dbReference>
<organism evidence="4 5">
    <name type="scientific">Bermanella marisrubri</name>
    <dbReference type="NCBI Taxonomy" id="207949"/>
    <lineage>
        <taxon>Bacteria</taxon>
        <taxon>Pseudomonadati</taxon>
        <taxon>Pseudomonadota</taxon>
        <taxon>Gammaproteobacteria</taxon>
        <taxon>Oceanospirillales</taxon>
        <taxon>Oceanospirillaceae</taxon>
        <taxon>Bermanella</taxon>
    </lineage>
</organism>
<feature type="domain" description="DNA-binding transcriptional repressor CapW C-terminal dimerisation" evidence="2">
    <location>
        <begin position="202"/>
        <end position="268"/>
    </location>
</feature>
<protein>
    <submittedName>
        <fullName evidence="4">Uncharacterized protein</fullName>
    </submittedName>
</protein>
<dbReference type="InterPro" id="IPR026881">
    <property type="entry name" value="WYL_dom"/>
</dbReference>
<dbReference type="EMBL" id="AAQH01000023">
    <property type="protein sequence ID" value="EAT11115.1"/>
    <property type="molecule type" value="Genomic_DNA"/>
</dbReference>
<dbReference type="InterPro" id="IPR051534">
    <property type="entry name" value="CBASS_pafABC_assoc_protein"/>
</dbReference>
<dbReference type="InterPro" id="IPR059020">
    <property type="entry name" value="CapW_CTD"/>
</dbReference>
<dbReference type="Pfam" id="PF26109">
    <property type="entry name" value="WHD_BrxR"/>
    <property type="match status" value="1"/>
</dbReference>
<evidence type="ECO:0000313" key="5">
    <source>
        <dbReference type="Proteomes" id="UP000004263"/>
    </source>
</evidence>
<dbReference type="PROSITE" id="PS52050">
    <property type="entry name" value="WYL"/>
    <property type="match status" value="1"/>
</dbReference>
<evidence type="ECO:0000259" key="1">
    <source>
        <dbReference type="Pfam" id="PF13280"/>
    </source>
</evidence>
<reference evidence="4 5" key="1">
    <citation type="submission" date="2006-03" db="EMBL/GenBank/DDBJ databases">
        <authorList>
            <person name="Pinhassi J."/>
            <person name="Pedros-Alio C."/>
            <person name="Ferriera S."/>
            <person name="Johnson J."/>
            <person name="Kravitz S."/>
            <person name="Halpern A."/>
            <person name="Remington K."/>
            <person name="Beeson K."/>
            <person name="Tran B."/>
            <person name="Rogers Y.-H."/>
            <person name="Friedman R."/>
            <person name="Venter J.C."/>
        </authorList>
    </citation>
    <scope>NUCLEOTIDE SEQUENCE [LARGE SCALE GENOMIC DNA]</scope>
    <source>
        <strain evidence="4 5">RED65</strain>
    </source>
</reference>
<dbReference type="InterPro" id="IPR016634">
    <property type="entry name" value="CapW-like"/>
</dbReference>
<dbReference type="RefSeq" id="WP_007016717.1">
    <property type="nucleotide sequence ID" value="NZ_AAQH01000023.1"/>
</dbReference>
<evidence type="ECO:0000313" key="4">
    <source>
        <dbReference type="EMBL" id="EAT11115.1"/>
    </source>
</evidence>
<dbReference type="PANTHER" id="PTHR34580">
    <property type="match status" value="1"/>
</dbReference>
<gene>
    <name evidence="4" type="ORF">RED65_04954</name>
</gene>
<dbReference type="PANTHER" id="PTHR34580:SF3">
    <property type="entry name" value="PROTEIN PAFB"/>
    <property type="match status" value="1"/>
</dbReference>
<dbReference type="PIRSF" id="PIRSF015558">
    <property type="entry name" value="Txn_reg_DeoR_prd"/>
    <property type="match status" value="1"/>
</dbReference>
<dbReference type="OrthoDB" id="6400324at2"/>
<feature type="domain" description="DNA-binding transcriptional repressor CapW winged helix-turn-helix" evidence="3">
    <location>
        <begin position="16"/>
        <end position="94"/>
    </location>
</feature>
<proteinExistence type="predicted"/>
<comment type="caution">
    <text evidence="4">The sequence shown here is derived from an EMBL/GenBank/DDBJ whole genome shotgun (WGS) entry which is preliminary data.</text>
</comment>
<name>Q1MYU1_9GAMM</name>
<sequence>MEGYLTQKENSSATEHKRFAFLELMLIWEGCVSAKQIQSQFEISDRLAEIIIKKYKELYPDNIAYSGEKRAYIPTPQMVAQFSDGTLQDYVQIIADHAMVSELPLPKRRIDPAFVRPILLAIREQKRLKIDYASVSNPNFSQRIIQPHHLVFDGIRWHVRAYCEKNQGFRDFVLSRIDPAFGGELLDGADHYDIEDEDWNAFVDVEIQPDARLEENRKHLIALDYEMTEQNGEYRKTVHVRKAMLMYFLRRMGLDQYHQKPEVQQITLTAHCQAQLKL</sequence>
<dbReference type="Proteomes" id="UP000004263">
    <property type="component" value="Unassembled WGS sequence"/>
</dbReference>
<evidence type="ECO:0000259" key="2">
    <source>
        <dbReference type="Pfam" id="PF26107"/>
    </source>
</evidence>
<dbReference type="HOGENOM" id="CLU_054168_2_0_6"/>
<dbReference type="Pfam" id="PF26107">
    <property type="entry name" value="BrxR_CTD"/>
    <property type="match status" value="1"/>
</dbReference>
<accession>Q1MYU1</accession>